<evidence type="ECO:0008006" key="2">
    <source>
        <dbReference type="Google" id="ProtNLM"/>
    </source>
</evidence>
<dbReference type="EMBL" id="CACVAS010000147">
    <property type="protein sequence ID" value="CAA6826585.1"/>
    <property type="molecule type" value="Genomic_DNA"/>
</dbReference>
<reference evidence="1" key="1">
    <citation type="submission" date="2020-01" db="EMBL/GenBank/DDBJ databases">
        <authorList>
            <person name="Meier V. D."/>
            <person name="Meier V D."/>
        </authorList>
    </citation>
    <scope>NUCLEOTIDE SEQUENCE</scope>
    <source>
        <strain evidence="1">HLG_WM_MAG_01</strain>
    </source>
</reference>
<proteinExistence type="predicted"/>
<protein>
    <recommendedName>
        <fullName evidence="2">PAS domain-containing protein</fullName>
    </recommendedName>
</protein>
<organism evidence="1">
    <name type="scientific">uncultured Sulfurovum sp</name>
    <dbReference type="NCBI Taxonomy" id="269237"/>
    <lineage>
        <taxon>Bacteria</taxon>
        <taxon>Pseudomonadati</taxon>
        <taxon>Campylobacterota</taxon>
        <taxon>Epsilonproteobacteria</taxon>
        <taxon>Campylobacterales</taxon>
        <taxon>Sulfurovaceae</taxon>
        <taxon>Sulfurovum</taxon>
        <taxon>environmental samples</taxon>
    </lineage>
</organism>
<sequence>MNTTSINFQSFVEWDNSPFILFSNEGRVVYLNANAEVLLGYVSQNEMYDIALSYAPKDFGYKTTLLQLSYHTFQFYSITVGYENEEQLSLRLYNTPRLQNEEQLKTDTLATTDINILLEANLALFKSANSTALTLLTDQDLPPFKIEQNNFSKLLRKSLDIFCDEDAIHIELKLIIGQYILIDNKKRSIVQLTISSHSYSSNISHREKNREINILAKKCHITPTLNHNRIMLEIPFIE</sequence>
<evidence type="ECO:0000313" key="1">
    <source>
        <dbReference type="EMBL" id="CAA6826585.1"/>
    </source>
</evidence>
<accession>A0A6S6U4F4</accession>
<dbReference type="AlphaFoldDB" id="A0A6S6U4F4"/>
<name>A0A6S6U4F4_9BACT</name>
<gene>
    <name evidence="1" type="ORF">HELGO_WM1612</name>
</gene>